<dbReference type="EMBL" id="LCAU01000006">
    <property type="protein sequence ID" value="KKR98051.1"/>
    <property type="molecule type" value="Genomic_DNA"/>
</dbReference>
<accession>A0A0G0VED7</accession>
<feature type="domain" description="Methyltransferase type 11" evidence="1">
    <location>
        <begin position="61"/>
        <end position="147"/>
    </location>
</feature>
<dbReference type="Proteomes" id="UP000034746">
    <property type="component" value="Unassembled WGS sequence"/>
</dbReference>
<dbReference type="Pfam" id="PF08241">
    <property type="entry name" value="Methyltransf_11"/>
    <property type="match status" value="1"/>
</dbReference>
<dbReference type="InterPro" id="IPR013216">
    <property type="entry name" value="Methyltransf_11"/>
</dbReference>
<dbReference type="AlphaFoldDB" id="A0A0G0VED7"/>
<dbReference type="SUPFAM" id="SSF53335">
    <property type="entry name" value="S-adenosyl-L-methionine-dependent methyltransferases"/>
    <property type="match status" value="1"/>
</dbReference>
<sequence length="276" mass="31678">MSKYLMDQGGHDEAARMARNHTAVEIFRWLQEAGIKEGMRTLSVGPCNPTELYVIHEFTHQPVVGLELSLDRVRQGNESVVSKWNEERKKGLCPIVFVPGNVQDVLPFQGETFDAVVSFRVFEYLSDPITALTNMFRCLRPGGLCVVGDIDGYGSNHEGMPPDLEWTLALIFQTLEERGQFHPRIGRRLYRLFHECKFTDLCVAAEPYHLVAGTISPHEEQNWMQKFEAIRPVGEEILGTRTAYDEFVEDMIRFLRDERTFGYSMFFLVTGHRPTE</sequence>
<evidence type="ECO:0000313" key="2">
    <source>
        <dbReference type="EMBL" id="KKR98051.1"/>
    </source>
</evidence>
<name>A0A0G0VED7_9BACT</name>
<proteinExistence type="predicted"/>
<gene>
    <name evidence="2" type="ORF">UU48_C0006G0091</name>
</gene>
<evidence type="ECO:0000313" key="3">
    <source>
        <dbReference type="Proteomes" id="UP000034746"/>
    </source>
</evidence>
<dbReference type="CDD" id="cd02440">
    <property type="entry name" value="AdoMet_MTases"/>
    <property type="match status" value="1"/>
</dbReference>
<comment type="caution">
    <text evidence="2">The sequence shown here is derived from an EMBL/GenBank/DDBJ whole genome shotgun (WGS) entry which is preliminary data.</text>
</comment>
<dbReference type="GO" id="GO:0008757">
    <property type="term" value="F:S-adenosylmethionine-dependent methyltransferase activity"/>
    <property type="evidence" value="ECO:0007669"/>
    <property type="project" value="InterPro"/>
</dbReference>
<evidence type="ECO:0000259" key="1">
    <source>
        <dbReference type="Pfam" id="PF08241"/>
    </source>
</evidence>
<dbReference type="Gene3D" id="3.40.50.150">
    <property type="entry name" value="Vaccinia Virus protein VP39"/>
    <property type="match status" value="1"/>
</dbReference>
<organism evidence="2 3">
    <name type="scientific">Candidatus Uhrbacteria bacterium GW2011_GWF2_41_16</name>
    <dbReference type="NCBI Taxonomy" id="1618997"/>
    <lineage>
        <taxon>Bacteria</taxon>
        <taxon>Candidatus Uhriibacteriota</taxon>
    </lineage>
</organism>
<dbReference type="InterPro" id="IPR029063">
    <property type="entry name" value="SAM-dependent_MTases_sf"/>
</dbReference>
<reference evidence="2 3" key="1">
    <citation type="journal article" date="2015" name="Nature">
        <title>rRNA introns, odd ribosomes, and small enigmatic genomes across a large radiation of phyla.</title>
        <authorList>
            <person name="Brown C.T."/>
            <person name="Hug L.A."/>
            <person name="Thomas B.C."/>
            <person name="Sharon I."/>
            <person name="Castelle C.J."/>
            <person name="Singh A."/>
            <person name="Wilkins M.J."/>
            <person name="Williams K.H."/>
            <person name="Banfield J.F."/>
        </authorList>
    </citation>
    <scope>NUCLEOTIDE SEQUENCE [LARGE SCALE GENOMIC DNA]</scope>
</reference>
<protein>
    <recommendedName>
        <fullName evidence="1">Methyltransferase type 11 domain-containing protein</fullName>
    </recommendedName>
</protein>